<dbReference type="SMART" id="SM00462">
    <property type="entry name" value="PTB"/>
    <property type="match status" value="1"/>
</dbReference>
<dbReference type="InterPro" id="IPR051230">
    <property type="entry name" value="APP-Binding"/>
</dbReference>
<proteinExistence type="predicted"/>
<dbReference type="Gene3D" id="2.30.42.10">
    <property type="match status" value="2"/>
</dbReference>
<dbReference type="InterPro" id="IPR036034">
    <property type="entry name" value="PDZ_sf"/>
</dbReference>
<dbReference type="GO" id="GO:0048471">
    <property type="term" value="C:perinuclear region of cytoplasm"/>
    <property type="evidence" value="ECO:0007669"/>
    <property type="project" value="UniProtKB-SubCell"/>
</dbReference>
<evidence type="ECO:0000256" key="3">
    <source>
        <dbReference type="ARBA" id="ARBA00022490"/>
    </source>
</evidence>
<dbReference type="FunFam" id="2.30.42.10:FF:000017">
    <property type="entry name" value="Amyloid beta A4 protein-binding family A member 1"/>
    <property type="match status" value="1"/>
</dbReference>
<dbReference type="eggNOG" id="KOG3605">
    <property type="taxonomic scope" value="Eukaryota"/>
</dbReference>
<evidence type="ECO:0000256" key="5">
    <source>
        <dbReference type="ARBA" id="ARBA00022737"/>
    </source>
</evidence>
<evidence type="ECO:0000259" key="13">
    <source>
        <dbReference type="PROSITE" id="PS50106"/>
    </source>
</evidence>
<dbReference type="EMBL" id="AFYH01099179">
    <property type="status" value="NOT_ANNOTATED_CDS"/>
    <property type="molecule type" value="Genomic_DNA"/>
</dbReference>
<name>H3B1R0_LATCH</name>
<accession>H3B1R0</accession>
<dbReference type="GO" id="GO:0043197">
    <property type="term" value="C:dendritic spine"/>
    <property type="evidence" value="ECO:0007669"/>
    <property type="project" value="TreeGrafter"/>
</dbReference>
<evidence type="ECO:0000256" key="4">
    <source>
        <dbReference type="ARBA" id="ARBA00022553"/>
    </source>
</evidence>
<dbReference type="SUPFAM" id="SSF50729">
    <property type="entry name" value="PH domain-like"/>
    <property type="match status" value="1"/>
</dbReference>
<organism evidence="14 15">
    <name type="scientific">Latimeria chalumnae</name>
    <name type="common">Coelacanth</name>
    <dbReference type="NCBI Taxonomy" id="7897"/>
    <lineage>
        <taxon>Eukaryota</taxon>
        <taxon>Metazoa</taxon>
        <taxon>Chordata</taxon>
        <taxon>Craniata</taxon>
        <taxon>Vertebrata</taxon>
        <taxon>Euteleostomi</taxon>
        <taxon>Coelacanthiformes</taxon>
        <taxon>Coelacanthidae</taxon>
        <taxon>Latimeria</taxon>
    </lineage>
</organism>
<keyword evidence="5" id="KW-0677">Repeat</keyword>
<dbReference type="GO" id="GO:0001540">
    <property type="term" value="F:amyloid-beta binding"/>
    <property type="evidence" value="ECO:0007669"/>
    <property type="project" value="TreeGrafter"/>
</dbReference>
<evidence type="ECO:0000259" key="12">
    <source>
        <dbReference type="PROSITE" id="PS01179"/>
    </source>
</evidence>
<feature type="domain" description="PDZ" evidence="13">
    <location>
        <begin position="228"/>
        <end position="313"/>
    </location>
</feature>
<dbReference type="GeneTree" id="ENSGT00940000160384"/>
<dbReference type="InterPro" id="IPR011993">
    <property type="entry name" value="PH-like_dom_sf"/>
</dbReference>
<dbReference type="Gene3D" id="2.30.29.30">
    <property type="entry name" value="Pleckstrin-homology domain (PH domain)/Phosphotyrosine-binding domain (PTB)"/>
    <property type="match status" value="1"/>
</dbReference>
<dbReference type="PROSITE" id="PS50106">
    <property type="entry name" value="PDZ"/>
    <property type="match status" value="2"/>
</dbReference>
<evidence type="ECO:0000256" key="10">
    <source>
        <dbReference type="ARBA" id="ARBA00078850"/>
    </source>
</evidence>
<dbReference type="Pfam" id="PF00595">
    <property type="entry name" value="PDZ"/>
    <property type="match status" value="2"/>
</dbReference>
<evidence type="ECO:0000313" key="15">
    <source>
        <dbReference type="Proteomes" id="UP000008672"/>
    </source>
</evidence>
<dbReference type="CDD" id="cd01208">
    <property type="entry name" value="PTB_X11"/>
    <property type="match status" value="1"/>
</dbReference>
<feature type="domain" description="PID" evidence="12">
    <location>
        <begin position="44"/>
        <end position="213"/>
    </location>
</feature>
<dbReference type="CDD" id="cd06720">
    <property type="entry name" value="PDZ1_APBA1_3-like"/>
    <property type="match status" value="1"/>
</dbReference>
<keyword evidence="3" id="KW-0963">Cytoplasm</keyword>
<dbReference type="PANTHER" id="PTHR12345:SF9">
    <property type="entry name" value="AMYLOID-BETA A4 PRECURSOR PROTEIN-BINDING FAMILY A MEMBER 3"/>
    <property type="match status" value="1"/>
</dbReference>
<reference evidence="14" key="3">
    <citation type="submission" date="2025-09" db="UniProtKB">
        <authorList>
            <consortium name="Ensembl"/>
        </authorList>
    </citation>
    <scope>IDENTIFICATION</scope>
</reference>
<dbReference type="InterPro" id="IPR001478">
    <property type="entry name" value="PDZ"/>
</dbReference>
<dbReference type="Proteomes" id="UP000008672">
    <property type="component" value="Unassembled WGS sequence"/>
</dbReference>
<protein>
    <recommendedName>
        <fullName evidence="8">Amyloid-beta A4 precursor protein-binding family A member 3</fullName>
    </recommendedName>
    <alternativeName>
        <fullName evidence="10">Adapter protein X11gamma</fullName>
    </alternativeName>
    <alternativeName>
        <fullName evidence="9">Neuron-specific X11L2 protein</fullName>
    </alternativeName>
    <alternativeName>
        <fullName evidence="11">Neuronal Munc18-1-interacting protein 3</fullName>
    </alternativeName>
</protein>
<evidence type="ECO:0000256" key="11">
    <source>
        <dbReference type="ARBA" id="ARBA00083043"/>
    </source>
</evidence>
<dbReference type="GO" id="GO:0005886">
    <property type="term" value="C:plasma membrane"/>
    <property type="evidence" value="ECO:0007669"/>
    <property type="project" value="TreeGrafter"/>
</dbReference>
<dbReference type="Bgee" id="ENSLACG00000013941">
    <property type="expression patterns" value="Expressed in muscle tissue and 4 other cell types or tissues"/>
</dbReference>
<dbReference type="CDD" id="cd06793">
    <property type="entry name" value="PDZ2_APBA1_3-like"/>
    <property type="match status" value="1"/>
</dbReference>
<evidence type="ECO:0000256" key="7">
    <source>
        <dbReference type="ARBA" id="ARBA00058713"/>
    </source>
</evidence>
<sequence length="462" mass="50407">MKTPPCSKGDSVQSLTGVYEEKNSPLYPNFQEVPGPCEPEDLLDGVIFGAKYLGSTQLVSDKNPSTSVRMAQAQEAVDRIKAPEGESQPMTEVDLFISTQRIKVLTADTQEAMMDHSLQTISYIADIGNIVVLMARRKLPRKADEEATASSKEKKQYKMICHVFQSEDAQLIAQAIGQAFSVAYQQFLQATGINPSELRPSEYSDVLNNEELYNGDLAHFSKRENCKDICIRKQKGEILGLAIVESGWGSILPTVVVANLMHGGPIERSGELNIGDRIMSVNGTSLVGLPLTTCQNIFREMKHQTDVKLNIVHCPPVTTAIIKRPDSKHQLGFCVEDGIICSLMRGGIAERGGIRVGHRIIEINGQSVVATAHEKIIHTLSHAVGEVSSEWVPVENCVCVGGGEEFRGLCLVLMVRLGGFLHLYIAPFILKDLRALLGDFVTRTPALARRAMGGGFLNAHGG</sequence>
<reference evidence="15" key="1">
    <citation type="submission" date="2011-08" db="EMBL/GenBank/DDBJ databases">
        <title>The draft genome of Latimeria chalumnae.</title>
        <authorList>
            <person name="Di Palma F."/>
            <person name="Alfoldi J."/>
            <person name="Johnson J."/>
            <person name="Berlin A."/>
            <person name="Gnerre S."/>
            <person name="Jaffe D."/>
            <person name="MacCallum I."/>
            <person name="Young S."/>
            <person name="Walker B.J."/>
            <person name="Lander E."/>
            <person name="Lindblad-Toh K."/>
        </authorList>
    </citation>
    <scope>NUCLEOTIDE SEQUENCE [LARGE SCALE GENOMIC DNA]</scope>
    <source>
        <strain evidence="15">Wild caught</strain>
    </source>
</reference>
<dbReference type="InParanoid" id="H3B1R0"/>
<dbReference type="EMBL" id="AFYH01099180">
    <property type="status" value="NOT_ANNOTATED_CDS"/>
    <property type="molecule type" value="Genomic_DNA"/>
</dbReference>
<dbReference type="Pfam" id="PF00640">
    <property type="entry name" value="PID"/>
    <property type="match status" value="1"/>
</dbReference>
<feature type="domain" description="PDZ" evidence="13">
    <location>
        <begin position="318"/>
        <end position="388"/>
    </location>
</feature>
<keyword evidence="15" id="KW-1185">Reference proteome</keyword>
<dbReference type="SUPFAM" id="SSF50156">
    <property type="entry name" value="PDZ domain-like"/>
    <property type="match status" value="2"/>
</dbReference>
<comment type="function">
    <text evidence="7">May modulate processing of the amyloid-beta precursor protein (APP) and hence formation of APP-beta. May enhance the activity of HIF1A in macrophages by inhibiting the activity of HIF1AN.</text>
</comment>
<dbReference type="OMA" id="EIQMKTM"/>
<keyword evidence="6" id="KW-0007">Acetylation</keyword>
<dbReference type="GO" id="GO:0007268">
    <property type="term" value="P:chemical synaptic transmission"/>
    <property type="evidence" value="ECO:0007669"/>
    <property type="project" value="TreeGrafter"/>
</dbReference>
<dbReference type="SMART" id="SM00228">
    <property type="entry name" value="PDZ"/>
    <property type="match status" value="2"/>
</dbReference>
<dbReference type="HOGENOM" id="CLU_013563_0_1_1"/>
<dbReference type="PROSITE" id="PS01179">
    <property type="entry name" value="PID"/>
    <property type="match status" value="1"/>
</dbReference>
<evidence type="ECO:0000256" key="9">
    <source>
        <dbReference type="ARBA" id="ARBA00077607"/>
    </source>
</evidence>
<evidence type="ECO:0000256" key="8">
    <source>
        <dbReference type="ARBA" id="ARBA00067675"/>
    </source>
</evidence>
<evidence type="ECO:0000256" key="6">
    <source>
        <dbReference type="ARBA" id="ARBA00022990"/>
    </source>
</evidence>
<evidence type="ECO:0000256" key="2">
    <source>
        <dbReference type="ARBA" id="ARBA00022448"/>
    </source>
</evidence>
<dbReference type="STRING" id="7897.ENSLACP00000015831"/>
<dbReference type="PANTHER" id="PTHR12345">
    <property type="entry name" value="SYNTENIN RELATED"/>
    <property type="match status" value="1"/>
</dbReference>
<dbReference type="FunFam" id="2.30.29.30:FF:000222">
    <property type="entry name" value="amyloid beta A4 precursor protein-binding family A member 3"/>
    <property type="match status" value="1"/>
</dbReference>
<comment type="subcellular location">
    <subcellularLocation>
        <location evidence="1">Cytoplasm</location>
        <location evidence="1">Perinuclear region</location>
    </subcellularLocation>
</comment>
<dbReference type="AlphaFoldDB" id="H3B1R0"/>
<dbReference type="Ensembl" id="ENSLACT00000015941.1">
    <property type="protein sequence ID" value="ENSLACP00000015831.1"/>
    <property type="gene ID" value="ENSLACG00000013941.1"/>
</dbReference>
<reference evidence="14" key="2">
    <citation type="submission" date="2025-08" db="UniProtKB">
        <authorList>
            <consortium name="Ensembl"/>
        </authorList>
    </citation>
    <scope>IDENTIFICATION</scope>
</reference>
<keyword evidence="2" id="KW-0813">Transport</keyword>
<keyword evidence="4" id="KW-0597">Phosphoprotein</keyword>
<gene>
    <name evidence="14" type="primary">APBA3</name>
</gene>
<dbReference type="InterPro" id="IPR006020">
    <property type="entry name" value="PTB/PI_dom"/>
</dbReference>
<evidence type="ECO:0000256" key="1">
    <source>
        <dbReference type="ARBA" id="ARBA00004556"/>
    </source>
</evidence>
<dbReference type="FunFam" id="2.30.42.10:FF:000007">
    <property type="entry name" value="Amyloid beta A4 protein-binding family A member"/>
    <property type="match status" value="1"/>
</dbReference>
<evidence type="ECO:0000313" key="14">
    <source>
        <dbReference type="Ensembl" id="ENSLACP00000015831.1"/>
    </source>
</evidence>